<evidence type="ECO:0000313" key="1">
    <source>
        <dbReference type="EMBL" id="GAB70022.1"/>
    </source>
</evidence>
<dbReference type="Proteomes" id="UP000006319">
    <property type="component" value="Unassembled WGS sequence"/>
</dbReference>
<dbReference type="RefSeq" id="XP_004228240.1">
    <property type="nucleotide sequence ID" value="XM_004228192.1"/>
</dbReference>
<dbReference type="VEuPathDB" id="PlasmoDB:PCYB_007710"/>
<dbReference type="EMBL" id="DF158539">
    <property type="protein sequence ID" value="GAB70022.1"/>
    <property type="molecule type" value="Genomic_DNA"/>
</dbReference>
<evidence type="ECO:0000313" key="2">
    <source>
        <dbReference type="Proteomes" id="UP000006319"/>
    </source>
</evidence>
<organism evidence="1 2">
    <name type="scientific">Plasmodium cynomolgi (strain B)</name>
    <dbReference type="NCBI Taxonomy" id="1120755"/>
    <lineage>
        <taxon>Eukaryota</taxon>
        <taxon>Sar</taxon>
        <taxon>Alveolata</taxon>
        <taxon>Apicomplexa</taxon>
        <taxon>Aconoidasida</taxon>
        <taxon>Haemosporida</taxon>
        <taxon>Plasmodiidae</taxon>
        <taxon>Plasmodium</taxon>
        <taxon>Plasmodium (Plasmodium)</taxon>
    </lineage>
</organism>
<reference evidence="1 2" key="1">
    <citation type="journal article" date="2012" name="Nat. Genet.">
        <title>Plasmodium cynomolgi genome sequences provide insight into Plasmodium vivax and the monkey malaria clade.</title>
        <authorList>
            <person name="Tachibana S."/>
            <person name="Sullivan S.A."/>
            <person name="Kawai S."/>
            <person name="Nakamura S."/>
            <person name="Kim H.R."/>
            <person name="Goto N."/>
            <person name="Arisue N."/>
            <person name="Palacpac N.M.Q."/>
            <person name="Honma H."/>
            <person name="Yagi M."/>
            <person name="Tougan T."/>
            <person name="Katakai Y."/>
            <person name="Kaneko O."/>
            <person name="Mita T."/>
            <person name="Kita K."/>
            <person name="Yasutomi Y."/>
            <person name="Sutton P.L."/>
            <person name="Shakhbatyan R."/>
            <person name="Horii T."/>
            <person name="Yasunaga T."/>
            <person name="Barnwell J.W."/>
            <person name="Escalante A.A."/>
            <person name="Carlton J.M."/>
            <person name="Tanabe K."/>
        </authorList>
    </citation>
    <scope>NUCLEOTIDE SEQUENCE [LARGE SCALE GENOMIC DNA]</scope>
    <source>
        <strain evidence="1 2">B</strain>
    </source>
</reference>
<dbReference type="AlphaFoldDB" id="K6VKR8"/>
<sequence>MRIDFLQIFLVKDGYQLSVHVKNKINWMNFFESIFSHDHDGSLGHGDSRQDAV</sequence>
<name>K6VKR8_PLACD</name>
<accession>K6VKR8</accession>
<gene>
    <name evidence="1" type="ORF">PCYB_007710</name>
</gene>
<proteinExistence type="predicted"/>
<keyword evidence="2" id="KW-1185">Reference proteome</keyword>
<dbReference type="KEGG" id="pcy:PCYB_007710"/>
<feature type="non-terminal residue" evidence="1">
    <location>
        <position position="53"/>
    </location>
</feature>
<protein>
    <submittedName>
        <fullName evidence="1">Uncharacterized protein</fullName>
    </submittedName>
</protein>
<dbReference type="GeneID" id="14696564"/>